<proteinExistence type="predicted"/>
<reference evidence="1" key="1">
    <citation type="journal article" date="2002" name="Nature">
        <title>The genome sequence and structure of rice chromosome 1.</title>
        <authorList>
            <person name="Sasaki T."/>
            <person name="Matsumoto T."/>
            <person name="Yamamoto K."/>
            <person name="Sakata K."/>
            <person name="Baba T."/>
            <person name="Katayose Y."/>
            <person name="Wu J."/>
            <person name="Niimura Y."/>
            <person name="Cheng Z."/>
            <person name="Nagamura Y."/>
            <person name="Antonio B.A."/>
            <person name="Kanamori H."/>
            <person name="Hosokawa S."/>
            <person name="Masukawa M."/>
            <person name="Arikawa K."/>
            <person name="Chiden Y."/>
            <person name="Hayashi M."/>
            <person name="Okamoto M."/>
            <person name="Ando T."/>
            <person name="Aoki H."/>
            <person name="Arita K."/>
            <person name="Hamada M."/>
            <person name="Harada C."/>
            <person name="Hijishita S."/>
            <person name="Honda M."/>
            <person name="Ichikawa Y."/>
            <person name="Idonuma A."/>
            <person name="Iijima M."/>
            <person name="Ikeda M."/>
            <person name="Ikeno M."/>
            <person name="Itoh S."/>
            <person name="Itoh T."/>
            <person name="Itoh Y."/>
            <person name="Itoh Y."/>
            <person name="Iwabuchi A."/>
            <person name="Kamiya K."/>
            <person name="Karasawa W."/>
            <person name="Katagiri S."/>
            <person name="Kikuta A."/>
            <person name="Kobayashi N."/>
            <person name="Kono I."/>
            <person name="Machita K."/>
            <person name="Maehara T."/>
            <person name="Mizuno H."/>
            <person name="Mizubayashi T."/>
            <person name="Mukai Y."/>
            <person name="Nagasaki H."/>
            <person name="Nakashima M."/>
            <person name="Nakama Y."/>
            <person name="Nakamichi Y."/>
            <person name="Nakamura M."/>
            <person name="Namiki N."/>
            <person name="Negishi M."/>
            <person name="Ohta I."/>
            <person name="Ono N."/>
            <person name="Saji S."/>
            <person name="Sakai K."/>
            <person name="Shibata M."/>
            <person name="Shimokawa T."/>
            <person name="Shomura A."/>
            <person name="Song J."/>
            <person name="Takazaki Y."/>
            <person name="Terasawa K."/>
            <person name="Tsuji K."/>
            <person name="Waki K."/>
            <person name="Yamagata H."/>
            <person name="Yamane H."/>
            <person name="Yoshiki S."/>
            <person name="Yoshihara R."/>
            <person name="Yukawa K."/>
            <person name="Zhong H."/>
            <person name="Iwama H."/>
            <person name="Endo T."/>
            <person name="Ito H."/>
            <person name="Hahn J.H."/>
            <person name="Kim H.I."/>
            <person name="Eun M.Y."/>
            <person name="Yano M."/>
            <person name="Jiang J."/>
            <person name="Gojobori T."/>
        </authorList>
    </citation>
    <scope>NUCLEOTIDE SEQUENCE [LARGE SCALE GENOMIC DNA]</scope>
</reference>
<protein>
    <submittedName>
        <fullName evidence="1">Uncharacterized protein</fullName>
    </submittedName>
</protein>
<organism evidence="1">
    <name type="scientific">Oryza sativa subsp. japonica</name>
    <name type="common">Rice</name>
    <dbReference type="NCBI Taxonomy" id="39947"/>
    <lineage>
        <taxon>Eukaryota</taxon>
        <taxon>Viridiplantae</taxon>
        <taxon>Streptophyta</taxon>
        <taxon>Embryophyta</taxon>
        <taxon>Tracheophyta</taxon>
        <taxon>Spermatophyta</taxon>
        <taxon>Magnoliopsida</taxon>
        <taxon>Liliopsida</taxon>
        <taxon>Poales</taxon>
        <taxon>Poaceae</taxon>
        <taxon>BOP clade</taxon>
        <taxon>Oryzoideae</taxon>
        <taxon>Oryzeae</taxon>
        <taxon>Oryzinae</taxon>
        <taxon>Oryza</taxon>
        <taxon>Oryza sativa</taxon>
    </lineage>
</organism>
<evidence type="ECO:0000313" key="1">
    <source>
        <dbReference type="EMBL" id="BAD73498.1"/>
    </source>
</evidence>
<dbReference type="Proteomes" id="UP000817658">
    <property type="component" value="Chromosome 1"/>
</dbReference>
<accession>Q5QM61</accession>
<dbReference type="EMBL" id="AP003348">
    <property type="protein sequence ID" value="BAD73498.1"/>
    <property type="molecule type" value="Genomic_DNA"/>
</dbReference>
<sequence length="71" mass="7844">MAPGDANWAFFPPLIYIELANKMRMARTAAEPWASPFFMFSTRHVEPLGGPVSTMPMASSSCHQERSTALV</sequence>
<gene>
    <name evidence="1" type="primary">P0485B12.30</name>
</gene>
<name>Q5QM61_ORYSJ</name>
<dbReference type="AlphaFoldDB" id="Q5QM61"/>